<keyword evidence="1" id="KW-1133">Transmembrane helix</keyword>
<keyword evidence="1" id="KW-0812">Transmembrane</keyword>
<organism evidence="2 3">
    <name type="scientific">Bacillus carboniphilus</name>
    <dbReference type="NCBI Taxonomy" id="86663"/>
    <lineage>
        <taxon>Bacteria</taxon>
        <taxon>Bacillati</taxon>
        <taxon>Bacillota</taxon>
        <taxon>Bacilli</taxon>
        <taxon>Bacillales</taxon>
        <taxon>Bacillaceae</taxon>
        <taxon>Bacillus</taxon>
    </lineage>
</organism>
<proteinExistence type="predicted"/>
<dbReference type="Proteomes" id="UP001500782">
    <property type="component" value="Unassembled WGS sequence"/>
</dbReference>
<gene>
    <name evidence="2" type="ORF">GCM10008967_36960</name>
</gene>
<dbReference type="RefSeq" id="WP_343802460.1">
    <property type="nucleotide sequence ID" value="NZ_BAAADJ010000061.1"/>
</dbReference>
<evidence type="ECO:0000256" key="1">
    <source>
        <dbReference type="SAM" id="Phobius"/>
    </source>
</evidence>
<keyword evidence="1" id="KW-0472">Membrane</keyword>
<evidence type="ECO:0000313" key="2">
    <source>
        <dbReference type="EMBL" id="GAA0343089.1"/>
    </source>
</evidence>
<feature type="transmembrane region" description="Helical" evidence="1">
    <location>
        <begin position="12"/>
        <end position="32"/>
    </location>
</feature>
<evidence type="ECO:0008006" key="4">
    <source>
        <dbReference type="Google" id="ProtNLM"/>
    </source>
</evidence>
<keyword evidence="3" id="KW-1185">Reference proteome</keyword>
<protein>
    <recommendedName>
        <fullName evidence="4">DUF4829 domain-containing protein</fullName>
    </recommendedName>
</protein>
<reference evidence="2 3" key="1">
    <citation type="journal article" date="2019" name="Int. J. Syst. Evol. Microbiol.">
        <title>The Global Catalogue of Microorganisms (GCM) 10K type strain sequencing project: providing services to taxonomists for standard genome sequencing and annotation.</title>
        <authorList>
            <consortium name="The Broad Institute Genomics Platform"/>
            <consortium name="The Broad Institute Genome Sequencing Center for Infectious Disease"/>
            <person name="Wu L."/>
            <person name="Ma J."/>
        </authorList>
    </citation>
    <scope>NUCLEOTIDE SEQUENCE [LARGE SCALE GENOMIC DNA]</scope>
    <source>
        <strain evidence="2 3">JCM 9731</strain>
    </source>
</reference>
<evidence type="ECO:0000313" key="3">
    <source>
        <dbReference type="Proteomes" id="UP001500782"/>
    </source>
</evidence>
<comment type="caution">
    <text evidence="2">The sequence shown here is derived from an EMBL/GenBank/DDBJ whole genome shotgun (WGS) entry which is preliminary data.</text>
</comment>
<dbReference type="EMBL" id="BAAADJ010000061">
    <property type="protein sequence ID" value="GAA0343089.1"/>
    <property type="molecule type" value="Genomic_DNA"/>
</dbReference>
<accession>A0ABN0WP12</accession>
<name>A0ABN0WP12_9BACI</name>
<sequence length="179" mass="20525">MPIVWRTVHLPNYVFFVFIALGALALLIPAILQFEGSAGPNDSSIPIVEVGQDNETEAKVENVDQALFILKEELDLGMTQDEVLAYFGAGYKEVLSGMEDDNQWRYDIGTIEGYSYEEEYDFADMDGMLNGLVQMHIWLTWDEQWTLKNYSALFVNQLDGRIYEYRKFEDGGEKENPIN</sequence>